<keyword evidence="2" id="KW-0489">Methyltransferase</keyword>
<proteinExistence type="predicted"/>
<dbReference type="GO" id="GO:0032259">
    <property type="term" value="P:methylation"/>
    <property type="evidence" value="ECO:0007669"/>
    <property type="project" value="UniProtKB-KW"/>
</dbReference>
<dbReference type="Pfam" id="PF08241">
    <property type="entry name" value="Methyltransf_11"/>
    <property type="match status" value="1"/>
</dbReference>
<evidence type="ECO:0000259" key="1">
    <source>
        <dbReference type="Pfam" id="PF08241"/>
    </source>
</evidence>
<dbReference type="EMBL" id="JACCJZ010000013">
    <property type="protein sequence ID" value="NYZ62442.1"/>
    <property type="molecule type" value="Genomic_DNA"/>
</dbReference>
<accession>A0A7Z0QPI0</accession>
<dbReference type="SUPFAM" id="SSF53335">
    <property type="entry name" value="S-adenosyl-L-methionine-dependent methyltransferases"/>
    <property type="match status" value="1"/>
</dbReference>
<comment type="caution">
    <text evidence="2">The sequence shown here is derived from an EMBL/GenBank/DDBJ whole genome shotgun (WGS) entry which is preliminary data.</text>
</comment>
<protein>
    <submittedName>
        <fullName evidence="2">Class I SAM-dependent methyltransferase</fullName>
    </submittedName>
</protein>
<dbReference type="InterPro" id="IPR029063">
    <property type="entry name" value="SAM-dependent_MTases_sf"/>
</dbReference>
<dbReference type="RefSeq" id="WP_180544657.1">
    <property type="nucleotide sequence ID" value="NZ_JACCJZ010000013.1"/>
</dbReference>
<dbReference type="Gene3D" id="3.40.50.150">
    <property type="entry name" value="Vaccinia Virus protein VP39"/>
    <property type="match status" value="1"/>
</dbReference>
<organism evidence="2 3">
    <name type="scientific">Luteimonas deserti</name>
    <dbReference type="NCBI Taxonomy" id="2752306"/>
    <lineage>
        <taxon>Bacteria</taxon>
        <taxon>Pseudomonadati</taxon>
        <taxon>Pseudomonadota</taxon>
        <taxon>Gammaproteobacteria</taxon>
        <taxon>Lysobacterales</taxon>
        <taxon>Lysobacteraceae</taxon>
        <taxon>Luteimonas</taxon>
    </lineage>
</organism>
<reference evidence="2 3" key="1">
    <citation type="submission" date="2020-07" db="EMBL/GenBank/DDBJ databases">
        <title>isolation of Luteimonas sp. SJ-16.</title>
        <authorList>
            <person name="Huang X.-X."/>
            <person name="Xu L."/>
            <person name="Sun J.-Q."/>
        </authorList>
    </citation>
    <scope>NUCLEOTIDE SEQUENCE [LARGE SCALE GENOMIC DNA]</scope>
    <source>
        <strain evidence="2 3">SJ-16</strain>
    </source>
</reference>
<dbReference type="AlphaFoldDB" id="A0A7Z0QPI0"/>
<evidence type="ECO:0000313" key="2">
    <source>
        <dbReference type="EMBL" id="NYZ62442.1"/>
    </source>
</evidence>
<keyword evidence="2" id="KW-0808">Transferase</keyword>
<evidence type="ECO:0000313" key="3">
    <source>
        <dbReference type="Proteomes" id="UP000589896"/>
    </source>
</evidence>
<name>A0A7Z0QPI0_9GAMM</name>
<dbReference type="Proteomes" id="UP000589896">
    <property type="component" value="Unassembled WGS sequence"/>
</dbReference>
<dbReference type="GO" id="GO:0008757">
    <property type="term" value="F:S-adenosylmethionine-dependent methyltransferase activity"/>
    <property type="evidence" value="ECO:0007669"/>
    <property type="project" value="InterPro"/>
</dbReference>
<sequence>MARQRAVARLLAATGLDTRARVYLTEQASLLYLALRRRFPALIGSEYVNGWLRRLRLTVWLWRQRVYCRVRREDVTRLGVANGALDAALSLDVLEHVPDADAAFHELARVLRPGGYLIATVPFYQDAPDSERIASLEPEGTVIHHGAPEFHGDPLGGGVVCFHHFGWDLPARVVEAGFLQAKMHYVQDATRGLPRGIWVLVARR</sequence>
<gene>
    <name evidence="2" type="ORF">H0E82_06650</name>
</gene>
<feature type="domain" description="Methyltransferase type 11" evidence="1">
    <location>
        <begin position="38"/>
        <end position="118"/>
    </location>
</feature>
<dbReference type="InterPro" id="IPR013216">
    <property type="entry name" value="Methyltransf_11"/>
</dbReference>
<keyword evidence="3" id="KW-1185">Reference proteome</keyword>